<protein>
    <submittedName>
        <fullName evidence="3">Sensor protein gacS</fullName>
    </submittedName>
</protein>
<accession>A0A8H6U3A1</accession>
<feature type="domain" description="Nephrocystin 3-like N-terminal" evidence="2">
    <location>
        <begin position="89"/>
        <end position="124"/>
    </location>
</feature>
<dbReference type="OrthoDB" id="3001565at2759"/>
<proteinExistence type="predicted"/>
<evidence type="ECO:0000259" key="2">
    <source>
        <dbReference type="Pfam" id="PF24883"/>
    </source>
</evidence>
<keyword evidence="4" id="KW-1185">Reference proteome</keyword>
<sequence length="132" mass="14288">MSGKDNQFQTFIANISGGTGGVGGFGGRTGGAAGAGEGPIVNFGGVQNLTNNISVSQGQGLKEEMRKWLCIPSDMTDRHHELQSLRHKDTGCWLLHDYRFIRWKTTSSALWIKGISGTGKSVLRFFVLLICT</sequence>
<gene>
    <name evidence="3" type="ORF">MVEN_02592900</name>
</gene>
<dbReference type="AlphaFoldDB" id="A0A8H6U3A1"/>
<dbReference type="Proteomes" id="UP000620124">
    <property type="component" value="Unassembled WGS sequence"/>
</dbReference>
<keyword evidence="1" id="KW-0677">Repeat</keyword>
<dbReference type="Pfam" id="PF24883">
    <property type="entry name" value="NPHP3_N"/>
    <property type="match status" value="1"/>
</dbReference>
<organism evidence="3 4">
    <name type="scientific">Mycena venus</name>
    <dbReference type="NCBI Taxonomy" id="2733690"/>
    <lineage>
        <taxon>Eukaryota</taxon>
        <taxon>Fungi</taxon>
        <taxon>Dikarya</taxon>
        <taxon>Basidiomycota</taxon>
        <taxon>Agaricomycotina</taxon>
        <taxon>Agaricomycetes</taxon>
        <taxon>Agaricomycetidae</taxon>
        <taxon>Agaricales</taxon>
        <taxon>Marasmiineae</taxon>
        <taxon>Mycenaceae</taxon>
        <taxon>Mycena</taxon>
    </lineage>
</organism>
<reference evidence="3" key="1">
    <citation type="submission" date="2020-05" db="EMBL/GenBank/DDBJ databases">
        <title>Mycena genomes resolve the evolution of fungal bioluminescence.</title>
        <authorList>
            <person name="Tsai I.J."/>
        </authorList>
    </citation>
    <scope>NUCLEOTIDE SEQUENCE</scope>
    <source>
        <strain evidence="3">CCC161011</strain>
    </source>
</reference>
<evidence type="ECO:0000313" key="3">
    <source>
        <dbReference type="EMBL" id="KAF7326740.1"/>
    </source>
</evidence>
<dbReference type="InterPro" id="IPR056884">
    <property type="entry name" value="NPHP3-like_N"/>
</dbReference>
<dbReference type="EMBL" id="JACAZI010000040">
    <property type="protein sequence ID" value="KAF7326740.1"/>
    <property type="molecule type" value="Genomic_DNA"/>
</dbReference>
<evidence type="ECO:0000313" key="4">
    <source>
        <dbReference type="Proteomes" id="UP000620124"/>
    </source>
</evidence>
<name>A0A8H6U3A1_9AGAR</name>
<comment type="caution">
    <text evidence="3">The sequence shown here is derived from an EMBL/GenBank/DDBJ whole genome shotgun (WGS) entry which is preliminary data.</text>
</comment>
<evidence type="ECO:0000256" key="1">
    <source>
        <dbReference type="ARBA" id="ARBA00022737"/>
    </source>
</evidence>